<evidence type="ECO:0000313" key="1">
    <source>
        <dbReference type="EMBL" id="RDB31835.1"/>
    </source>
</evidence>
<name>A0A369KGK6_9BACT</name>
<evidence type="ECO:0000313" key="2">
    <source>
        <dbReference type="Proteomes" id="UP000253816"/>
    </source>
</evidence>
<dbReference type="Proteomes" id="UP000253816">
    <property type="component" value="Unassembled WGS sequence"/>
</dbReference>
<protein>
    <submittedName>
        <fullName evidence="1">Uncharacterized protein</fullName>
    </submittedName>
</protein>
<accession>A0A369KGK6</accession>
<dbReference type="AlphaFoldDB" id="A0A369KGK6"/>
<keyword evidence="2" id="KW-1185">Reference proteome</keyword>
<gene>
    <name evidence="1" type="ORF">HAT2_00055</name>
</gene>
<organism evidence="1 2">
    <name type="scientific">Candidatus Similichlamydia laticola</name>
    <dbReference type="NCBI Taxonomy" id="2170265"/>
    <lineage>
        <taxon>Bacteria</taxon>
        <taxon>Pseudomonadati</taxon>
        <taxon>Chlamydiota</taxon>
        <taxon>Chlamydiia</taxon>
        <taxon>Parachlamydiales</taxon>
        <taxon>Candidatus Parilichlamydiaceae</taxon>
        <taxon>Candidatus Similichlamydia</taxon>
    </lineage>
</organism>
<sequence>MHVGQQMLFRGQFWLVGIDPTGSERLLLTGGVADTDWNGQEV</sequence>
<comment type="caution">
    <text evidence="1">The sequence shown here is derived from an EMBL/GenBank/DDBJ whole genome shotgun (WGS) entry which is preliminary data.</text>
</comment>
<reference evidence="1 2" key="1">
    <citation type="submission" date="2018-07" db="EMBL/GenBank/DDBJ databases">
        <title>Comparative genomics of the Candidatus Parilichlamydiaceae reveals evidence of convergent evolution and genome reduction in the phylum Chlamydiae.</title>
        <authorList>
            <person name="Taylor-Brown A."/>
            <person name="Polkinghorne A."/>
        </authorList>
    </citation>
    <scope>NUCLEOTIDE SEQUENCE [LARGE SCALE GENOMIC DNA]</scope>
    <source>
        <strain evidence="1 2">Hat2</strain>
    </source>
</reference>
<proteinExistence type="predicted"/>
<dbReference type="EMBL" id="QQBG01000005">
    <property type="protein sequence ID" value="RDB31835.1"/>
    <property type="molecule type" value="Genomic_DNA"/>
</dbReference>